<dbReference type="SUPFAM" id="SSF54909">
    <property type="entry name" value="Dimeric alpha+beta barrel"/>
    <property type="match status" value="1"/>
</dbReference>
<dbReference type="Gene3D" id="3.30.70.100">
    <property type="match status" value="1"/>
</dbReference>
<accession>A0A0R1F8U3</accession>
<dbReference type="GO" id="GO:0004497">
    <property type="term" value="F:monooxygenase activity"/>
    <property type="evidence" value="ECO:0007669"/>
    <property type="project" value="UniProtKB-KW"/>
</dbReference>
<dbReference type="AlphaFoldDB" id="A0A0R1F8U3"/>
<dbReference type="EMBL" id="AZCN01000045">
    <property type="protein sequence ID" value="KRK15610.1"/>
    <property type="molecule type" value="Genomic_DNA"/>
</dbReference>
<dbReference type="RefSeq" id="WP_010009500.1">
    <property type="nucleotide sequence ID" value="NZ_AZCN01000045.1"/>
</dbReference>
<dbReference type="GeneID" id="65916686"/>
<evidence type="ECO:0000313" key="1">
    <source>
        <dbReference type="EMBL" id="KRK15610.1"/>
    </source>
</evidence>
<dbReference type="InterPro" id="IPR011008">
    <property type="entry name" value="Dimeric_a/b-barrel"/>
</dbReference>
<name>A0A0R1F8U3_9LACO</name>
<evidence type="ECO:0000313" key="2">
    <source>
        <dbReference type="Proteomes" id="UP000051181"/>
    </source>
</evidence>
<dbReference type="PATRIC" id="fig|913848.6.peg.1689"/>
<dbReference type="Proteomes" id="UP000051181">
    <property type="component" value="Unassembled WGS sequence"/>
</dbReference>
<keyword evidence="1" id="KW-0560">Oxidoreductase</keyword>
<dbReference type="eggNOG" id="COG2329">
    <property type="taxonomic scope" value="Bacteria"/>
</dbReference>
<protein>
    <submittedName>
        <fullName evidence="1">Monooxygenase</fullName>
    </submittedName>
</protein>
<organism evidence="1 2">
    <name type="scientific">Loigolactobacillus coryniformis subsp. coryniformis KCTC 3167 = DSM 20001</name>
    <dbReference type="NCBI Taxonomy" id="913848"/>
    <lineage>
        <taxon>Bacteria</taxon>
        <taxon>Bacillati</taxon>
        <taxon>Bacillota</taxon>
        <taxon>Bacilli</taxon>
        <taxon>Lactobacillales</taxon>
        <taxon>Lactobacillaceae</taxon>
        <taxon>Loigolactobacillus</taxon>
    </lineage>
</organism>
<proteinExistence type="predicted"/>
<sequence length="167" mass="19525">MIHKIIATFGSQSVLAQYLDREPQRRLLLLKPAEATEAFQLLDLSDQPAFFNNPLRYDTRYHTGIDDLTGFFNFSYLTFATTEAAKVFLAQFDQLCKQAENFIGLNDLFLLRLDAAKIEYVIFSVWQRDADYFNWRNSTDFKQIKPYMGAGHYVQQFHQANYVLAQR</sequence>
<comment type="caution">
    <text evidence="1">The sequence shown here is derived from an EMBL/GenBank/DDBJ whole genome shotgun (WGS) entry which is preliminary data.</text>
</comment>
<gene>
    <name evidence="1" type="ORF">FD22_GL001650</name>
</gene>
<keyword evidence="1" id="KW-0503">Monooxygenase</keyword>
<reference evidence="1 2" key="1">
    <citation type="journal article" date="2015" name="Genome Announc.">
        <title>Expanding the biotechnology potential of lactobacilli through comparative genomics of 213 strains and associated genera.</title>
        <authorList>
            <person name="Sun Z."/>
            <person name="Harris H.M."/>
            <person name="McCann A."/>
            <person name="Guo C."/>
            <person name="Argimon S."/>
            <person name="Zhang W."/>
            <person name="Yang X."/>
            <person name="Jeffery I.B."/>
            <person name="Cooney J.C."/>
            <person name="Kagawa T.F."/>
            <person name="Liu W."/>
            <person name="Song Y."/>
            <person name="Salvetti E."/>
            <person name="Wrobel A."/>
            <person name="Rasinkangas P."/>
            <person name="Parkhill J."/>
            <person name="Rea M.C."/>
            <person name="O'Sullivan O."/>
            <person name="Ritari J."/>
            <person name="Douillard F.P."/>
            <person name="Paul Ross R."/>
            <person name="Yang R."/>
            <person name="Briner A.E."/>
            <person name="Felis G.E."/>
            <person name="de Vos W.M."/>
            <person name="Barrangou R."/>
            <person name="Klaenhammer T.R."/>
            <person name="Caufield P.W."/>
            <person name="Cui Y."/>
            <person name="Zhang H."/>
            <person name="O'Toole P.W."/>
        </authorList>
    </citation>
    <scope>NUCLEOTIDE SEQUENCE [LARGE SCALE GENOMIC DNA]</scope>
    <source>
        <strain evidence="1 2">DSM 20001</strain>
    </source>
</reference>